<keyword evidence="5" id="KW-1185">Reference proteome</keyword>
<dbReference type="CDD" id="cd12460">
    <property type="entry name" value="RRM2_CID8_like"/>
    <property type="match status" value="1"/>
</dbReference>
<dbReference type="InterPro" id="IPR034825">
    <property type="entry name" value="CID8-like_RRM2"/>
</dbReference>
<evidence type="ECO:0000259" key="3">
    <source>
        <dbReference type="PROSITE" id="PS50102"/>
    </source>
</evidence>
<dbReference type="Pfam" id="PF00076">
    <property type="entry name" value="RRM_1"/>
    <property type="match status" value="2"/>
</dbReference>
<keyword evidence="1" id="KW-0694">RNA-binding</keyword>
<feature type="compositionally biased region" description="Basic residues" evidence="2">
    <location>
        <begin position="159"/>
        <end position="170"/>
    </location>
</feature>
<dbReference type="Gene3D" id="3.30.70.330">
    <property type="match status" value="2"/>
</dbReference>
<evidence type="ECO:0000256" key="2">
    <source>
        <dbReference type="SAM" id="MobiDB-lite"/>
    </source>
</evidence>
<organism evidence="4 5">
    <name type="scientific">Ostreobium quekettii</name>
    <dbReference type="NCBI Taxonomy" id="121088"/>
    <lineage>
        <taxon>Eukaryota</taxon>
        <taxon>Viridiplantae</taxon>
        <taxon>Chlorophyta</taxon>
        <taxon>core chlorophytes</taxon>
        <taxon>Ulvophyceae</taxon>
        <taxon>TCBD clade</taxon>
        <taxon>Bryopsidales</taxon>
        <taxon>Ostreobineae</taxon>
        <taxon>Ostreobiaceae</taxon>
        <taxon>Ostreobium</taxon>
    </lineage>
</organism>
<protein>
    <recommendedName>
        <fullName evidence="3">RRM domain-containing protein</fullName>
    </recommendedName>
</protein>
<dbReference type="PANTHER" id="PTHR32343:SF22">
    <property type="entry name" value="LD29830P"/>
    <property type="match status" value="1"/>
</dbReference>
<dbReference type="EMBL" id="CAJHUC010000886">
    <property type="protein sequence ID" value="CAD7698790.1"/>
    <property type="molecule type" value="Genomic_DNA"/>
</dbReference>
<dbReference type="PROSITE" id="PS50102">
    <property type="entry name" value="RRM"/>
    <property type="match status" value="2"/>
</dbReference>
<feature type="compositionally biased region" description="Gly residues" evidence="2">
    <location>
        <begin position="144"/>
        <end position="155"/>
    </location>
</feature>
<dbReference type="Proteomes" id="UP000708148">
    <property type="component" value="Unassembled WGS sequence"/>
</dbReference>
<dbReference type="InterPro" id="IPR035979">
    <property type="entry name" value="RBD_domain_sf"/>
</dbReference>
<dbReference type="Pfam" id="PF07145">
    <property type="entry name" value="PAM2"/>
    <property type="match status" value="1"/>
</dbReference>
<feature type="domain" description="RRM" evidence="3">
    <location>
        <begin position="182"/>
        <end position="257"/>
    </location>
</feature>
<dbReference type="AlphaFoldDB" id="A0A8S1IUG0"/>
<reference evidence="4" key="1">
    <citation type="submission" date="2020-12" db="EMBL/GenBank/DDBJ databases">
        <authorList>
            <person name="Iha C."/>
        </authorList>
    </citation>
    <scope>NUCLEOTIDE SEQUENCE</scope>
</reference>
<proteinExistence type="predicted"/>
<sequence length="366" mass="38883">MPGYRGGGGGAAYGPVEFGPVRYAVPPGQMEGLGMPPVVFPYAVAPGQGPVYASVGPMPTHGVPDGVPVRGFSPFGHVPATGGMVRGMATPDLIMDGMERLSLNPMAKEFVPPGMRGVAAMYPGGMQVGIGGGKFSGQAKGKGEAGAAGAGGGAQNGRLRSRKRRSRRSRNQQQALQENIRRTIYISDIDQQVTEEQLAVLFSKCGTVVDCRVCGDPNSAMRFAFVEFLSEEGAQKALKKNGTEIGASRLRVLPSKTAIVPVNKDLMPKNKEEMEQCSRTVYATNIDKKVDRNDVKRFFEALCGPVQKLRLLGDHAHSTRIAFVEFSQAESALAALSCSGALLGTMPIRVSPSKTPVRFCGSHDKE</sequence>
<dbReference type="SMART" id="SM00360">
    <property type="entry name" value="RRM"/>
    <property type="match status" value="2"/>
</dbReference>
<comment type="caution">
    <text evidence="4">The sequence shown here is derived from an EMBL/GenBank/DDBJ whole genome shotgun (WGS) entry which is preliminary data.</text>
</comment>
<dbReference type="OrthoDB" id="7763451at2759"/>
<evidence type="ECO:0000313" key="5">
    <source>
        <dbReference type="Proteomes" id="UP000708148"/>
    </source>
</evidence>
<dbReference type="PANTHER" id="PTHR32343">
    <property type="entry name" value="SERINE/ARGININE-RICH SPLICING FACTOR"/>
    <property type="match status" value="1"/>
</dbReference>
<accession>A0A8S1IUG0</accession>
<dbReference type="SUPFAM" id="SSF54928">
    <property type="entry name" value="RNA-binding domain, RBD"/>
    <property type="match status" value="2"/>
</dbReference>
<gene>
    <name evidence="4" type="ORF">OSTQU699_LOCUS4149</name>
</gene>
<feature type="region of interest" description="Disordered" evidence="2">
    <location>
        <begin position="137"/>
        <end position="176"/>
    </location>
</feature>
<dbReference type="GO" id="GO:0003723">
    <property type="term" value="F:RNA binding"/>
    <property type="evidence" value="ECO:0007669"/>
    <property type="project" value="UniProtKB-UniRule"/>
</dbReference>
<evidence type="ECO:0000256" key="1">
    <source>
        <dbReference type="PROSITE-ProRule" id="PRU00176"/>
    </source>
</evidence>
<feature type="domain" description="RRM" evidence="3">
    <location>
        <begin position="279"/>
        <end position="355"/>
    </location>
</feature>
<dbReference type="InterPro" id="IPR009818">
    <property type="entry name" value="PAM2_motif"/>
</dbReference>
<dbReference type="InterPro" id="IPR000504">
    <property type="entry name" value="RRM_dom"/>
</dbReference>
<name>A0A8S1IUG0_9CHLO</name>
<dbReference type="InterPro" id="IPR012677">
    <property type="entry name" value="Nucleotide-bd_a/b_plait_sf"/>
</dbReference>
<evidence type="ECO:0000313" key="4">
    <source>
        <dbReference type="EMBL" id="CAD7698790.1"/>
    </source>
</evidence>